<keyword evidence="2" id="KW-1185">Reference proteome</keyword>
<sequence length="366" mass="42531">MSNIKPICIICKKSNGKLTTFKEKTLCKCKEVLKIRQENKLINNNVVIPEELNEFYGYHTDCYKRFTALPPKYRVSTSEPTVESSPSTSQEHDENQSDDSVTNTDSHILSVSQAVNDLTWQHIIGNLNDKTKIKEVVQDVPMENTIGEYKFSGEYIDEVVEDLRAILKKLTKNCIDVKVRIADDSNVKHMTCFYCGKIRKKIKGSEEKLSVFTKLGYDTVKKVAQLSNDVDMVKKLNDFPSDIDGYIDRLYHKSCKVAYNDSRQSILRNDLEKTDWHFTRDVRAEAYEVVEQFVLEKIIDGQNTISLKFLNDLFIDHLEKHTEDISDYTFKQYHLRERLLKKFRKKINFINCKDQTFVIPYTATAT</sequence>
<accession>A0ABM1HXS5</accession>
<evidence type="ECO:0000313" key="2">
    <source>
        <dbReference type="Proteomes" id="UP000694924"/>
    </source>
</evidence>
<evidence type="ECO:0000256" key="1">
    <source>
        <dbReference type="SAM" id="MobiDB-lite"/>
    </source>
</evidence>
<dbReference type="Proteomes" id="UP000694924">
    <property type="component" value="Unplaced"/>
</dbReference>
<protein>
    <submittedName>
        <fullName evidence="3">Uncharacterized protein LOC107064526</fullName>
    </submittedName>
</protein>
<feature type="region of interest" description="Disordered" evidence="1">
    <location>
        <begin position="75"/>
        <end position="103"/>
    </location>
</feature>
<dbReference type="RefSeq" id="XP_015172762.1">
    <property type="nucleotide sequence ID" value="XM_015317276.1"/>
</dbReference>
<proteinExistence type="predicted"/>
<feature type="compositionally biased region" description="Low complexity" evidence="1">
    <location>
        <begin position="75"/>
        <end position="89"/>
    </location>
</feature>
<evidence type="ECO:0000313" key="3">
    <source>
        <dbReference type="RefSeq" id="XP_015172762.1"/>
    </source>
</evidence>
<reference evidence="3" key="1">
    <citation type="submission" date="2025-08" db="UniProtKB">
        <authorList>
            <consortium name="RefSeq"/>
        </authorList>
    </citation>
    <scope>IDENTIFICATION</scope>
    <source>
        <tissue evidence="3">Whole body</tissue>
    </source>
</reference>
<name>A0ABM1HXS5_POLDO</name>
<organism evidence="2 3">
    <name type="scientific">Polistes dominula</name>
    <name type="common">European paper wasp</name>
    <name type="synonym">Vespa dominula</name>
    <dbReference type="NCBI Taxonomy" id="743375"/>
    <lineage>
        <taxon>Eukaryota</taxon>
        <taxon>Metazoa</taxon>
        <taxon>Ecdysozoa</taxon>
        <taxon>Arthropoda</taxon>
        <taxon>Hexapoda</taxon>
        <taxon>Insecta</taxon>
        <taxon>Pterygota</taxon>
        <taxon>Neoptera</taxon>
        <taxon>Endopterygota</taxon>
        <taxon>Hymenoptera</taxon>
        <taxon>Apocrita</taxon>
        <taxon>Aculeata</taxon>
        <taxon>Vespoidea</taxon>
        <taxon>Vespidae</taxon>
        <taxon>Polistinae</taxon>
        <taxon>Polistini</taxon>
        <taxon>Polistes</taxon>
    </lineage>
</organism>
<dbReference type="GeneID" id="107064526"/>
<gene>
    <name evidence="3" type="primary">LOC107064526</name>
</gene>